<dbReference type="Proteomes" id="UP000012015">
    <property type="component" value="Unassembled WGS sequence"/>
</dbReference>
<protein>
    <submittedName>
        <fullName evidence="1">Uncharacterized protein</fullName>
    </submittedName>
</protein>
<dbReference type="AlphaFoldDB" id="M7NMS9"/>
<keyword evidence="2" id="KW-1185">Reference proteome</keyword>
<accession>M7NMS9</accession>
<proteinExistence type="predicted"/>
<comment type="caution">
    <text evidence="1">The sequence shown here is derived from an EMBL/GenBank/DDBJ whole genome shotgun (WGS) entry which is preliminary data.</text>
</comment>
<gene>
    <name evidence="1" type="ORF">ADIAG_00911</name>
</gene>
<name>M7NMS9_9MICC</name>
<evidence type="ECO:0000313" key="1">
    <source>
        <dbReference type="EMBL" id="EMQ99808.1"/>
    </source>
</evidence>
<dbReference type="EMBL" id="AOCK01000002">
    <property type="protein sequence ID" value="EMQ99808.1"/>
    <property type="molecule type" value="Genomic_DNA"/>
</dbReference>
<reference evidence="1 2" key="1">
    <citation type="journal article" date="2013" name="Genome Announc.">
        <title>Draft Genome Sequence of Arthrobacter gangotriensis Strain Lz1yT, Isolated from a Penguin Rookery Soil Sample Collected in Antarctica, near the Indian Station Dakshin Gangotri.</title>
        <authorList>
            <person name="Shivaji S."/>
            <person name="Ara S."/>
            <person name="Bandi S."/>
            <person name="Singh A."/>
            <person name="Kumar Pinnaka A."/>
        </authorList>
    </citation>
    <scope>NUCLEOTIDE SEQUENCE [LARGE SCALE GENOMIC DNA]</scope>
    <source>
        <strain evidence="1 2">Lz1y</strain>
    </source>
</reference>
<organism evidence="1 2">
    <name type="scientific">Paeniglutamicibacter gangotriensis Lz1y</name>
    <dbReference type="NCBI Taxonomy" id="1276920"/>
    <lineage>
        <taxon>Bacteria</taxon>
        <taxon>Bacillati</taxon>
        <taxon>Actinomycetota</taxon>
        <taxon>Actinomycetes</taxon>
        <taxon>Micrococcales</taxon>
        <taxon>Micrococcaceae</taxon>
        <taxon>Paeniglutamicibacter</taxon>
    </lineage>
</organism>
<evidence type="ECO:0000313" key="2">
    <source>
        <dbReference type="Proteomes" id="UP000012015"/>
    </source>
</evidence>
<sequence length="126" mass="13510">MTSGLGKVRLISPAAVAHFKREDDELVVDDLGQNAVVTDPVSPNTSVVGDQALTARTRVVQCCDLFQVHNHTALQGSIQLSELFVEFRSGLQLPRTSQRPSSAFTAERGRLLLPLASRVSIAVSAA</sequence>